<reference evidence="5 6" key="1">
    <citation type="submission" date="2013-03" db="EMBL/GenBank/DDBJ databases">
        <title>Salinisphaera hydrothermalis C41B8 Genome Sequencing.</title>
        <authorList>
            <person name="Li C."/>
            <person name="Lai Q."/>
            <person name="Shao Z."/>
        </authorList>
    </citation>
    <scope>NUCLEOTIDE SEQUENCE [LARGE SCALE GENOMIC DNA]</scope>
    <source>
        <strain evidence="5 6">C41B8</strain>
    </source>
</reference>
<dbReference type="Pfam" id="PF00171">
    <property type="entry name" value="Aldedh"/>
    <property type="match status" value="1"/>
</dbReference>
<evidence type="ECO:0000256" key="2">
    <source>
        <dbReference type="ARBA" id="ARBA00022857"/>
    </source>
</evidence>
<dbReference type="InterPro" id="IPR016162">
    <property type="entry name" value="Ald_DH_N"/>
</dbReference>
<accession>A0A084IJ65</accession>
<dbReference type="GO" id="GO:0004030">
    <property type="term" value="F:aldehyde dehydrogenase [NAD(P)+] activity"/>
    <property type="evidence" value="ECO:0007669"/>
    <property type="project" value="InterPro"/>
</dbReference>
<dbReference type="FunFam" id="3.40.605.10:FF:000012">
    <property type="entry name" value="NAD-dependent succinate-semialdehyde dehydrogenase"/>
    <property type="match status" value="1"/>
</dbReference>
<proteinExistence type="inferred from homology"/>
<dbReference type="InterPro" id="IPR044148">
    <property type="entry name" value="ALDH_GabD1-like"/>
</dbReference>
<dbReference type="InterPro" id="IPR016161">
    <property type="entry name" value="Ald_DH/histidinol_DH"/>
</dbReference>
<sequence length="459" mass="50568">MTEPVKSINPANGRTIREFETITDEQLQQKIQQTHEAFVDWKQRSLDERGAIIRKVGELLVERKDRLTRLATEEMGKPIAEAPGEIDLCKGICDYSADNAAEVLADEQRDLPGGRAIVSHQPIGIIFGIQPWNFPFYQVIRYTVANLMAGNTVLLKHAPNVWGCAEALEEIFRDAGLPENAFNVLYIRDEQASQVTEHRLVRGVTFTGSAATGRKIAADAGQHIKKTVLELGSNDAFLVLEDADIDKAVNACVTGRINNNGQTCVAAKRFVVVDAVYDKFRDAYVEKMKQIEFGDPSDENTQLGPLAREDLRDKLHEQVRESVEKGATATIGGEVPDVEGFFYPVTVLENVKPGMPAYDGELFGPVASLIRAKDEADAIRIANDSVYGLGGGVFSEDEDRAVRLARDHFDTGMVSINGYYIAQPNLPFGGVKDSGYGREHGGFGMREFVNSKSLMISQQ</sequence>
<name>A0A084IJ65_SALHC</name>
<dbReference type="EMBL" id="APNK01000023">
    <property type="protein sequence ID" value="KEZ76749.1"/>
    <property type="molecule type" value="Genomic_DNA"/>
</dbReference>
<dbReference type="SUPFAM" id="SSF53720">
    <property type="entry name" value="ALDH-like"/>
    <property type="match status" value="1"/>
</dbReference>
<evidence type="ECO:0000259" key="4">
    <source>
        <dbReference type="Pfam" id="PF00171"/>
    </source>
</evidence>
<evidence type="ECO:0000313" key="6">
    <source>
        <dbReference type="Proteomes" id="UP000028302"/>
    </source>
</evidence>
<dbReference type="FunFam" id="3.40.309.10:FF:000009">
    <property type="entry name" value="Aldehyde dehydrogenase A"/>
    <property type="match status" value="1"/>
</dbReference>
<evidence type="ECO:0000256" key="3">
    <source>
        <dbReference type="ARBA" id="ARBA00023002"/>
    </source>
</evidence>
<organism evidence="5 6">
    <name type="scientific">Salinisphaera hydrothermalis (strain C41B8)</name>
    <dbReference type="NCBI Taxonomy" id="1304275"/>
    <lineage>
        <taxon>Bacteria</taxon>
        <taxon>Pseudomonadati</taxon>
        <taxon>Pseudomonadota</taxon>
        <taxon>Gammaproteobacteria</taxon>
        <taxon>Salinisphaerales</taxon>
        <taxon>Salinisphaeraceae</taxon>
        <taxon>Salinisphaera</taxon>
    </lineage>
</organism>
<dbReference type="InterPro" id="IPR015590">
    <property type="entry name" value="Aldehyde_DH_dom"/>
</dbReference>
<dbReference type="STRING" id="1304275.C41B8_13475"/>
<dbReference type="RefSeq" id="WP_037339218.1">
    <property type="nucleotide sequence ID" value="NZ_APNK01000023.1"/>
</dbReference>
<comment type="similarity">
    <text evidence="1">Belongs to the aldehyde dehydrogenase family.</text>
</comment>
<dbReference type="PANTHER" id="PTHR43217:SF1">
    <property type="entry name" value="SUCCINATE SEMIALDEHYDE DEHYDROGENASE [NAD(P)+] SAD"/>
    <property type="match status" value="1"/>
</dbReference>
<keyword evidence="6" id="KW-1185">Reference proteome</keyword>
<gene>
    <name evidence="5" type="ORF">C41B8_13475</name>
</gene>
<keyword evidence="2" id="KW-0521">NADP</keyword>
<dbReference type="InterPro" id="IPR047110">
    <property type="entry name" value="GABD/Sad-like"/>
</dbReference>
<dbReference type="InterPro" id="IPR016163">
    <property type="entry name" value="Ald_DH_C"/>
</dbReference>
<dbReference type="eggNOG" id="COG1012">
    <property type="taxonomic scope" value="Bacteria"/>
</dbReference>
<dbReference type="PANTHER" id="PTHR43217">
    <property type="entry name" value="SUCCINATE SEMIALDEHYDE DEHYDROGENASE [NAD(P)+] SAD"/>
    <property type="match status" value="1"/>
</dbReference>
<feature type="domain" description="Aldehyde dehydrogenase" evidence="4">
    <location>
        <begin position="4"/>
        <end position="453"/>
    </location>
</feature>
<dbReference type="CDD" id="cd07100">
    <property type="entry name" value="ALDH_SSADH1_GabD1"/>
    <property type="match status" value="1"/>
</dbReference>
<dbReference type="OrthoDB" id="9812625at2"/>
<keyword evidence="3" id="KW-0560">Oxidoreductase</keyword>
<dbReference type="GO" id="GO:0004777">
    <property type="term" value="F:succinate-semialdehyde dehydrogenase (NAD+) activity"/>
    <property type="evidence" value="ECO:0007669"/>
    <property type="project" value="TreeGrafter"/>
</dbReference>
<dbReference type="Proteomes" id="UP000028302">
    <property type="component" value="Unassembled WGS sequence"/>
</dbReference>
<dbReference type="Gene3D" id="3.40.309.10">
    <property type="entry name" value="Aldehyde Dehydrogenase, Chain A, domain 2"/>
    <property type="match status" value="1"/>
</dbReference>
<protein>
    <submittedName>
        <fullName evidence="5">Succinate-semialdehyde dehydrogenase</fullName>
    </submittedName>
</protein>
<dbReference type="PATRIC" id="fig|1304275.5.peg.2753"/>
<evidence type="ECO:0000313" key="5">
    <source>
        <dbReference type="EMBL" id="KEZ76749.1"/>
    </source>
</evidence>
<evidence type="ECO:0000256" key="1">
    <source>
        <dbReference type="ARBA" id="ARBA00009986"/>
    </source>
</evidence>
<comment type="caution">
    <text evidence="5">The sequence shown here is derived from an EMBL/GenBank/DDBJ whole genome shotgun (WGS) entry which is preliminary data.</text>
</comment>
<dbReference type="AlphaFoldDB" id="A0A084IJ65"/>
<dbReference type="Gene3D" id="3.40.605.10">
    <property type="entry name" value="Aldehyde Dehydrogenase, Chain A, domain 1"/>
    <property type="match status" value="1"/>
</dbReference>